<dbReference type="InterPro" id="IPR007125">
    <property type="entry name" value="H2A/H2B/H3"/>
</dbReference>
<comment type="subcellular location">
    <subcellularLocation>
        <location evidence="1">Nucleus</location>
    </subcellularLocation>
</comment>
<dbReference type="GO" id="GO:0005634">
    <property type="term" value="C:nucleus"/>
    <property type="evidence" value="ECO:0007669"/>
    <property type="project" value="UniProtKB-SubCell"/>
</dbReference>
<evidence type="ECO:0000259" key="9">
    <source>
        <dbReference type="Pfam" id="PF00125"/>
    </source>
</evidence>
<dbReference type="PANTHER" id="PTHR10252">
    <property type="entry name" value="HISTONE-LIKE TRANSCRIPTION FACTOR CCAAT-RELATED"/>
    <property type="match status" value="1"/>
</dbReference>
<dbReference type="GO" id="GO:0000978">
    <property type="term" value="F:RNA polymerase II cis-regulatory region sequence-specific DNA binding"/>
    <property type="evidence" value="ECO:0007669"/>
    <property type="project" value="TreeGrafter"/>
</dbReference>
<dbReference type="GO" id="GO:0000981">
    <property type="term" value="F:DNA-binding transcription factor activity, RNA polymerase II-specific"/>
    <property type="evidence" value="ECO:0007669"/>
    <property type="project" value="TreeGrafter"/>
</dbReference>
<dbReference type="InterPro" id="IPR050568">
    <property type="entry name" value="Transcr_DNA_Rep_Reg"/>
</dbReference>
<gene>
    <name evidence="10" type="ORF">L1049_023008</name>
</gene>
<sequence>MDQSEQQQQQQSVMGVVAGAGQMAYANPPYQTAPMVASGTPAVAVSSPTQPPTAFSSPQQLAYQQAQHFHHQQQQQQQQQLQMFWASQMQEIEQTTDFKNHSLPLARIKKIMKADEDVRMISAEAPVIFAKACEMFILELTLRSWIHTEENKRRTLQKNDIAAAISRTDVFDFLVDIIPRDELKEEGLGVTKATIPVVGSPADAIPYYYVPSQHPVGPTGMIMGKPVDQAGLYAAQQPRPPMAFMPWPQTQPQQQQPQQQETDS</sequence>
<evidence type="ECO:0000256" key="1">
    <source>
        <dbReference type="ARBA" id="ARBA00004123"/>
    </source>
</evidence>
<dbReference type="PANTHER" id="PTHR10252:SF8">
    <property type="entry name" value="NUCLEAR TRANSCRIPTION FACTOR Y SUBUNIT GAMMA"/>
    <property type="match status" value="1"/>
</dbReference>
<comment type="similarity">
    <text evidence="7">Belongs to the NFYC/HAP5 subunit family.</text>
</comment>
<feature type="region of interest" description="Disordered" evidence="8">
    <location>
        <begin position="41"/>
        <end position="74"/>
    </location>
</feature>
<feature type="compositionally biased region" description="Polar residues" evidence="8">
    <location>
        <begin position="46"/>
        <end position="58"/>
    </location>
</feature>
<name>A0AAP0WPP5_LIQFO</name>
<dbReference type="InterPro" id="IPR009072">
    <property type="entry name" value="Histone-fold"/>
</dbReference>
<dbReference type="Gene3D" id="1.10.20.10">
    <property type="entry name" value="Histone, subunit A"/>
    <property type="match status" value="1"/>
</dbReference>
<dbReference type="CDD" id="cd22908">
    <property type="entry name" value="HFD_NFYC-like"/>
    <property type="match status" value="1"/>
</dbReference>
<comment type="caution">
    <text evidence="10">The sequence shown here is derived from an EMBL/GenBank/DDBJ whole genome shotgun (WGS) entry which is preliminary data.</text>
</comment>
<dbReference type="EMBL" id="JBBPBK010000011">
    <property type="protein sequence ID" value="KAK9275739.1"/>
    <property type="molecule type" value="Genomic_DNA"/>
</dbReference>
<keyword evidence="3" id="KW-0238">DNA-binding</keyword>
<keyword evidence="11" id="KW-1185">Reference proteome</keyword>
<dbReference type="GO" id="GO:0046982">
    <property type="term" value="F:protein heterodimerization activity"/>
    <property type="evidence" value="ECO:0007669"/>
    <property type="project" value="InterPro"/>
</dbReference>
<dbReference type="FunFam" id="1.10.20.10:FF:000006">
    <property type="entry name" value="Nuclear transcription factor Y subunit gamma"/>
    <property type="match status" value="1"/>
</dbReference>
<evidence type="ECO:0000256" key="8">
    <source>
        <dbReference type="SAM" id="MobiDB-lite"/>
    </source>
</evidence>
<dbReference type="AlphaFoldDB" id="A0AAP0WPP5"/>
<keyword evidence="5" id="KW-0804">Transcription</keyword>
<protein>
    <recommendedName>
        <fullName evidence="9">Core Histone H2A/H2B/H3 domain-containing protein</fullName>
    </recommendedName>
</protein>
<evidence type="ECO:0000256" key="4">
    <source>
        <dbReference type="ARBA" id="ARBA00023159"/>
    </source>
</evidence>
<keyword evidence="4" id="KW-0010">Activator</keyword>
<feature type="compositionally biased region" description="Low complexity" evidence="8">
    <location>
        <begin position="248"/>
        <end position="264"/>
    </location>
</feature>
<reference evidence="10 11" key="1">
    <citation type="journal article" date="2024" name="Plant J.">
        <title>Genome sequences and population genomics reveal climatic adaptation and genomic divergence between two closely related sweetgum species.</title>
        <authorList>
            <person name="Xu W.Q."/>
            <person name="Ren C.Q."/>
            <person name="Zhang X.Y."/>
            <person name="Comes H.P."/>
            <person name="Liu X.H."/>
            <person name="Li Y.G."/>
            <person name="Kettle C.J."/>
            <person name="Jalonen R."/>
            <person name="Gaisberger H."/>
            <person name="Ma Y.Z."/>
            <person name="Qiu Y.X."/>
        </authorList>
    </citation>
    <scope>NUCLEOTIDE SEQUENCE [LARGE SCALE GENOMIC DNA]</scope>
    <source>
        <strain evidence="10">Hangzhou</strain>
    </source>
</reference>
<evidence type="ECO:0000256" key="2">
    <source>
        <dbReference type="ARBA" id="ARBA00023015"/>
    </source>
</evidence>
<evidence type="ECO:0000313" key="10">
    <source>
        <dbReference type="EMBL" id="KAK9275739.1"/>
    </source>
</evidence>
<accession>A0AAP0WPP5</accession>
<evidence type="ECO:0000256" key="3">
    <source>
        <dbReference type="ARBA" id="ARBA00023125"/>
    </source>
</evidence>
<dbReference type="SUPFAM" id="SSF47113">
    <property type="entry name" value="Histone-fold"/>
    <property type="match status" value="1"/>
</dbReference>
<evidence type="ECO:0000313" key="11">
    <source>
        <dbReference type="Proteomes" id="UP001415857"/>
    </source>
</evidence>
<evidence type="ECO:0000256" key="6">
    <source>
        <dbReference type="ARBA" id="ARBA00023242"/>
    </source>
</evidence>
<dbReference type="Pfam" id="PF00125">
    <property type="entry name" value="Histone"/>
    <property type="match status" value="1"/>
</dbReference>
<evidence type="ECO:0000256" key="5">
    <source>
        <dbReference type="ARBA" id="ARBA00023163"/>
    </source>
</evidence>
<dbReference type="Proteomes" id="UP001415857">
    <property type="component" value="Unassembled WGS sequence"/>
</dbReference>
<evidence type="ECO:0000256" key="7">
    <source>
        <dbReference type="ARBA" id="ARBA00038129"/>
    </source>
</evidence>
<organism evidence="10 11">
    <name type="scientific">Liquidambar formosana</name>
    <name type="common">Formosan gum</name>
    <dbReference type="NCBI Taxonomy" id="63359"/>
    <lineage>
        <taxon>Eukaryota</taxon>
        <taxon>Viridiplantae</taxon>
        <taxon>Streptophyta</taxon>
        <taxon>Embryophyta</taxon>
        <taxon>Tracheophyta</taxon>
        <taxon>Spermatophyta</taxon>
        <taxon>Magnoliopsida</taxon>
        <taxon>eudicotyledons</taxon>
        <taxon>Gunneridae</taxon>
        <taxon>Pentapetalae</taxon>
        <taxon>Saxifragales</taxon>
        <taxon>Altingiaceae</taxon>
        <taxon>Liquidambar</taxon>
    </lineage>
</organism>
<proteinExistence type="inferred from homology"/>
<feature type="compositionally biased region" description="Low complexity" evidence="8">
    <location>
        <begin position="59"/>
        <end position="74"/>
    </location>
</feature>
<feature type="region of interest" description="Disordered" evidence="8">
    <location>
        <begin position="238"/>
        <end position="264"/>
    </location>
</feature>
<feature type="domain" description="Core Histone H2A/H2B/H3" evidence="9">
    <location>
        <begin position="93"/>
        <end position="165"/>
    </location>
</feature>
<keyword evidence="6" id="KW-0539">Nucleus</keyword>
<keyword evidence="2" id="KW-0805">Transcription regulation</keyword>